<organism evidence="2">
    <name type="scientific">Calcidiscus leptoporus</name>
    <dbReference type="NCBI Taxonomy" id="127549"/>
    <lineage>
        <taxon>Eukaryota</taxon>
        <taxon>Haptista</taxon>
        <taxon>Haptophyta</taxon>
        <taxon>Prymnesiophyceae</taxon>
        <taxon>Coccolithales</taxon>
        <taxon>Calcidiscaceae</taxon>
        <taxon>Calcidiscus</taxon>
    </lineage>
</organism>
<reference evidence="2" key="1">
    <citation type="submission" date="2021-01" db="EMBL/GenBank/DDBJ databases">
        <authorList>
            <person name="Corre E."/>
            <person name="Pelletier E."/>
            <person name="Niang G."/>
            <person name="Scheremetjew M."/>
            <person name="Finn R."/>
            <person name="Kale V."/>
            <person name="Holt S."/>
            <person name="Cochrane G."/>
            <person name="Meng A."/>
            <person name="Brown T."/>
            <person name="Cohen L."/>
        </authorList>
    </citation>
    <scope>NUCLEOTIDE SEQUENCE</scope>
    <source>
        <strain evidence="2">RCC1130</strain>
    </source>
</reference>
<proteinExistence type="predicted"/>
<evidence type="ECO:0000256" key="1">
    <source>
        <dbReference type="SAM" id="Phobius"/>
    </source>
</evidence>
<feature type="transmembrane region" description="Helical" evidence="1">
    <location>
        <begin position="71"/>
        <end position="90"/>
    </location>
</feature>
<accession>A0A7S0P746</accession>
<name>A0A7S0P746_9EUKA</name>
<dbReference type="EMBL" id="HBER01059961">
    <property type="protein sequence ID" value="CAD8554625.1"/>
    <property type="molecule type" value="Transcribed_RNA"/>
</dbReference>
<sequence length="232" mass="25462">MLTTDARTSYPWPLCWGNALWGYMAYRRDRAQLPTAEQPGWLFSVVASFVLYTMPANLFTNLLCFVRTPSCIISTLVLPAHFVCCALILLCPADMAGRLLDLQPLFILIDTLGVLDNATTAFNYLEEAFAMHSSPVLAVLAAMTVNLAGGVARHFAARGYQQGAAAFDARLGFSVLYSLTVNSVYCAALIVYCAESVDCIGKTWLYETLSWCAVAKNLYGYLPTRQPKPKTA</sequence>
<feature type="transmembrane region" description="Helical" evidence="1">
    <location>
        <begin position="175"/>
        <end position="194"/>
    </location>
</feature>
<keyword evidence="1" id="KW-0812">Transmembrane</keyword>
<feature type="transmembrane region" description="Helical" evidence="1">
    <location>
        <begin position="40"/>
        <end position="59"/>
    </location>
</feature>
<evidence type="ECO:0000313" key="2">
    <source>
        <dbReference type="EMBL" id="CAD8554625.1"/>
    </source>
</evidence>
<keyword evidence="1" id="KW-0472">Membrane</keyword>
<dbReference type="AlphaFoldDB" id="A0A7S0P746"/>
<protein>
    <submittedName>
        <fullName evidence="2">Uncharacterized protein</fullName>
    </submittedName>
</protein>
<feature type="transmembrane region" description="Helical" evidence="1">
    <location>
        <begin position="136"/>
        <end position="155"/>
    </location>
</feature>
<keyword evidence="1" id="KW-1133">Transmembrane helix</keyword>
<gene>
    <name evidence="2" type="ORF">CLEP1334_LOCUS29916</name>
</gene>